<keyword evidence="11" id="KW-0915">Sodium</keyword>
<dbReference type="GO" id="GO:0006814">
    <property type="term" value="P:sodium ion transport"/>
    <property type="evidence" value="ECO:0007669"/>
    <property type="project" value="UniProtKB-KW"/>
</dbReference>
<dbReference type="GeneTree" id="ENSGT00390000014879"/>
<evidence type="ECO:0000256" key="20">
    <source>
        <dbReference type="ARBA" id="ARBA00041753"/>
    </source>
</evidence>
<evidence type="ECO:0000256" key="12">
    <source>
        <dbReference type="ARBA" id="ARBA00023065"/>
    </source>
</evidence>
<evidence type="ECO:0000256" key="16">
    <source>
        <dbReference type="ARBA" id="ARBA00023201"/>
    </source>
</evidence>
<evidence type="ECO:0000256" key="9">
    <source>
        <dbReference type="ARBA" id="ARBA00022847"/>
    </source>
</evidence>
<dbReference type="InterPro" id="IPR001204">
    <property type="entry name" value="Phos_transporter"/>
</dbReference>
<evidence type="ECO:0000256" key="15">
    <source>
        <dbReference type="ARBA" id="ARBA00023180"/>
    </source>
</evidence>
<evidence type="ECO:0000256" key="1">
    <source>
        <dbReference type="ARBA" id="ARBA00004424"/>
    </source>
</evidence>
<evidence type="ECO:0000256" key="3">
    <source>
        <dbReference type="ARBA" id="ARBA00011738"/>
    </source>
</evidence>
<evidence type="ECO:0000256" key="8">
    <source>
        <dbReference type="ARBA" id="ARBA00022692"/>
    </source>
</evidence>
<proteinExistence type="inferred from homology"/>
<dbReference type="PANTHER" id="PTHR11101:SF83">
    <property type="entry name" value="SODIUM-DEPENDENT PHOSPHATE TRANSPORTER 2"/>
    <property type="match status" value="1"/>
</dbReference>
<evidence type="ECO:0000256" key="21">
    <source>
        <dbReference type="ARBA" id="ARBA00045989"/>
    </source>
</evidence>
<keyword evidence="9" id="KW-0769">Symport</keyword>
<dbReference type="Ensembl" id="ENSSHAT00000049493.1">
    <property type="protein sequence ID" value="ENSSHAP00000033167.1"/>
    <property type="gene ID" value="ENSSHAG00000018024.2"/>
</dbReference>
<keyword evidence="4" id="KW-0813">Transport</keyword>
<organism evidence="23 24">
    <name type="scientific">Sarcophilus harrisii</name>
    <name type="common">Tasmanian devil</name>
    <name type="synonym">Sarcophilus laniarius</name>
    <dbReference type="NCBI Taxonomy" id="9305"/>
    <lineage>
        <taxon>Eukaryota</taxon>
        <taxon>Metazoa</taxon>
        <taxon>Chordata</taxon>
        <taxon>Craniata</taxon>
        <taxon>Vertebrata</taxon>
        <taxon>Euteleostomi</taxon>
        <taxon>Mammalia</taxon>
        <taxon>Metatheria</taxon>
        <taxon>Dasyuromorphia</taxon>
        <taxon>Dasyuridae</taxon>
        <taxon>Sarcophilus</taxon>
    </lineage>
</organism>
<evidence type="ECO:0000256" key="7">
    <source>
        <dbReference type="ARBA" id="ARBA00022592"/>
    </source>
</evidence>
<keyword evidence="16" id="KW-0739">Sodium transport</keyword>
<evidence type="ECO:0000256" key="19">
    <source>
        <dbReference type="ARBA" id="ARBA00041637"/>
    </source>
</evidence>
<dbReference type="GO" id="GO:0035435">
    <property type="term" value="P:phosphate ion transmembrane transport"/>
    <property type="evidence" value="ECO:0007669"/>
    <property type="project" value="TreeGrafter"/>
</dbReference>
<protein>
    <recommendedName>
        <fullName evidence="18">Sodium-dependent phosphate transporter 2</fullName>
    </recommendedName>
    <alternativeName>
        <fullName evidence="19">Phosphate transporter 2</fullName>
    </alternativeName>
    <alternativeName>
        <fullName evidence="20">Solute carrier family 20 member 2</fullName>
    </alternativeName>
</protein>
<evidence type="ECO:0000313" key="24">
    <source>
        <dbReference type="Proteomes" id="UP000007648"/>
    </source>
</evidence>
<comment type="similarity">
    <text evidence="2">Belongs to the inorganic phosphate transporter (PiT) (TC 2.A.20) family.</text>
</comment>
<keyword evidence="12" id="KW-0406">Ion transport</keyword>
<evidence type="ECO:0000256" key="5">
    <source>
        <dbReference type="ARBA" id="ARBA00022475"/>
    </source>
</evidence>
<evidence type="ECO:0000256" key="2">
    <source>
        <dbReference type="ARBA" id="ARBA00009916"/>
    </source>
</evidence>
<evidence type="ECO:0000256" key="13">
    <source>
        <dbReference type="ARBA" id="ARBA00023136"/>
    </source>
</evidence>
<dbReference type="GO" id="GO:0016324">
    <property type="term" value="C:apical plasma membrane"/>
    <property type="evidence" value="ECO:0007669"/>
    <property type="project" value="UniProtKB-SubCell"/>
</dbReference>
<name>A0A7N4V249_SARHA</name>
<evidence type="ECO:0000256" key="22">
    <source>
        <dbReference type="SAM" id="Phobius"/>
    </source>
</evidence>
<keyword evidence="7" id="KW-0592">Phosphate transport</keyword>
<dbReference type="GO" id="GO:0005315">
    <property type="term" value="F:phosphate transmembrane transporter activity"/>
    <property type="evidence" value="ECO:0007669"/>
    <property type="project" value="InterPro"/>
</dbReference>
<dbReference type="AlphaFoldDB" id="A0A7N4V249"/>
<comment type="catalytic activity">
    <reaction evidence="17">
        <text>2 Na(+)(out) + phosphate(out) = 2 Na(+)(in) + phosphate(in)</text>
        <dbReference type="Rhea" id="RHEA:71259"/>
        <dbReference type="ChEBI" id="CHEBI:29101"/>
        <dbReference type="ChEBI" id="CHEBI:43474"/>
    </reaction>
</comment>
<accession>A0A7N4V249</accession>
<sequence>MAMDDYLWMVILGFIIAFILAFSVGANDVANSFGTAVGSGVVSLKQACILASIFETTGSVLLGAKVGETIRKGIIDVNLYNDTVETLMAGEVSAMVETLPASFVSPCILMMLCWSQVDSLGQDEFFLSRSSCPFRCPIIPFCLPSLPSSSSQSLCPLPLPISFPAPGHYYMVSQRKQ</sequence>
<keyword evidence="8 22" id="KW-0812">Transmembrane</keyword>
<evidence type="ECO:0000313" key="23">
    <source>
        <dbReference type="Ensembl" id="ENSSHAP00000033167.1"/>
    </source>
</evidence>
<evidence type="ECO:0000256" key="17">
    <source>
        <dbReference type="ARBA" id="ARBA00035083"/>
    </source>
</evidence>
<dbReference type="PANTHER" id="PTHR11101">
    <property type="entry name" value="PHOSPHATE TRANSPORTER"/>
    <property type="match status" value="1"/>
</dbReference>
<feature type="transmembrane region" description="Helical" evidence="22">
    <location>
        <begin position="6"/>
        <end position="26"/>
    </location>
</feature>
<evidence type="ECO:0000256" key="6">
    <source>
        <dbReference type="ARBA" id="ARBA00022581"/>
    </source>
</evidence>
<evidence type="ECO:0000256" key="4">
    <source>
        <dbReference type="ARBA" id="ARBA00022448"/>
    </source>
</evidence>
<comment type="function">
    <text evidence="21">Sodium-phosphate symporter which preferentially transports the monovalent form of phosphate with a stoichiometry of two sodium ions per phosphate ion. Plays a critical role in the determination of bone quality and strength by providing phosphate for bone mineralization. Required to maintain normal cerebrospinal fluid phosphate levels. Mediates phosphate-induced calcification of vascular smooth muscle cells (VCMCs) and can functionally compensate for loss of SLC20A1 in VCMCs.</text>
</comment>
<keyword evidence="15" id="KW-0325">Glycoprotein</keyword>
<keyword evidence="5" id="KW-1003">Cell membrane</keyword>
<keyword evidence="14" id="KW-0675">Receptor</keyword>
<dbReference type="GO" id="GO:0015293">
    <property type="term" value="F:symporter activity"/>
    <property type="evidence" value="ECO:0007669"/>
    <property type="project" value="UniProtKB-KW"/>
</dbReference>
<reference evidence="23" key="3">
    <citation type="submission" date="2025-09" db="UniProtKB">
        <authorList>
            <consortium name="Ensembl"/>
        </authorList>
    </citation>
    <scope>IDENTIFICATION</scope>
</reference>
<keyword evidence="24" id="KW-1185">Reference proteome</keyword>
<keyword evidence="13 22" id="KW-0472">Membrane</keyword>
<gene>
    <name evidence="23" type="primary">SLC20A2</name>
</gene>
<evidence type="ECO:0000256" key="11">
    <source>
        <dbReference type="ARBA" id="ARBA00023053"/>
    </source>
</evidence>
<comment type="subunit">
    <text evidence="3">Homodimer.</text>
</comment>
<dbReference type="Proteomes" id="UP000007648">
    <property type="component" value="Unassembled WGS sequence"/>
</dbReference>
<reference evidence="23" key="2">
    <citation type="submission" date="2025-08" db="UniProtKB">
        <authorList>
            <consortium name="Ensembl"/>
        </authorList>
    </citation>
    <scope>IDENTIFICATION</scope>
</reference>
<evidence type="ECO:0000256" key="14">
    <source>
        <dbReference type="ARBA" id="ARBA00023170"/>
    </source>
</evidence>
<reference evidence="23 24" key="1">
    <citation type="journal article" date="2011" name="Proc. Natl. Acad. Sci. U.S.A.">
        <title>Genetic diversity and population structure of the endangered marsupial Sarcophilus harrisii (Tasmanian devil).</title>
        <authorList>
            <person name="Miller W."/>
            <person name="Hayes V.M."/>
            <person name="Ratan A."/>
            <person name="Petersen D.C."/>
            <person name="Wittekindt N.E."/>
            <person name="Miller J."/>
            <person name="Walenz B."/>
            <person name="Knight J."/>
            <person name="Qi J."/>
            <person name="Zhao F."/>
            <person name="Wang Q."/>
            <person name="Bedoya-Reina O.C."/>
            <person name="Katiyar N."/>
            <person name="Tomsho L.P."/>
            <person name="Kasson L.M."/>
            <person name="Hardie R.A."/>
            <person name="Woodbridge P."/>
            <person name="Tindall E.A."/>
            <person name="Bertelsen M.F."/>
            <person name="Dixon D."/>
            <person name="Pyecroft S."/>
            <person name="Helgen K.M."/>
            <person name="Lesk A.M."/>
            <person name="Pringle T.H."/>
            <person name="Patterson N."/>
            <person name="Zhang Y."/>
            <person name="Kreiss A."/>
            <person name="Woods G.M."/>
            <person name="Jones M.E."/>
            <person name="Schuster S.C."/>
        </authorList>
    </citation>
    <scope>NUCLEOTIDE SEQUENCE [LARGE SCALE GENOMIC DNA]</scope>
</reference>
<keyword evidence="10 22" id="KW-1133">Transmembrane helix</keyword>
<evidence type="ECO:0000256" key="18">
    <source>
        <dbReference type="ARBA" id="ARBA00039342"/>
    </source>
</evidence>
<dbReference type="Pfam" id="PF01384">
    <property type="entry name" value="PHO4"/>
    <property type="match status" value="1"/>
</dbReference>
<comment type="subcellular location">
    <subcellularLocation>
        <location evidence="1">Apical cell membrane</location>
        <topology evidence="1">Multi-pass membrane protein</topology>
    </subcellularLocation>
</comment>
<evidence type="ECO:0000256" key="10">
    <source>
        <dbReference type="ARBA" id="ARBA00022989"/>
    </source>
</evidence>
<keyword evidence="6" id="KW-0945">Host-virus interaction</keyword>